<dbReference type="OrthoDB" id="21502at2759"/>
<dbReference type="GO" id="GO:0005811">
    <property type="term" value="C:lipid droplet"/>
    <property type="evidence" value="ECO:0007669"/>
    <property type="project" value="InterPro"/>
</dbReference>
<dbReference type="PANTHER" id="PTHR11764:SF20">
    <property type="entry name" value="LANOSTEROL SYNTHASE"/>
    <property type="match status" value="1"/>
</dbReference>
<evidence type="ECO:0000256" key="1">
    <source>
        <dbReference type="ARBA" id="ARBA00009755"/>
    </source>
</evidence>
<dbReference type="GO" id="GO:0000250">
    <property type="term" value="F:lanosterol synthase activity"/>
    <property type="evidence" value="ECO:0007669"/>
    <property type="project" value="TreeGrafter"/>
</dbReference>
<dbReference type="InterPro" id="IPR018333">
    <property type="entry name" value="Squalene_cyclase"/>
</dbReference>
<comment type="similarity">
    <text evidence="1">Belongs to the terpene cyclase/mutase family.</text>
</comment>
<comment type="caution">
    <text evidence="3">The sequence shown here is derived from an EMBL/GenBank/DDBJ whole genome shotgun (WGS) entry which is preliminary data.</text>
</comment>
<reference evidence="3" key="1">
    <citation type="submission" date="2023-04" db="EMBL/GenBank/DDBJ databases">
        <title>Ambrosiozyma monospora NBRC 1965.</title>
        <authorList>
            <person name="Ichikawa N."/>
            <person name="Sato H."/>
            <person name="Tonouchi N."/>
        </authorList>
    </citation>
    <scope>NUCLEOTIDE SEQUENCE</scope>
    <source>
        <strain evidence="3">NBRC 1965</strain>
    </source>
</reference>
<dbReference type="Gene3D" id="6.20.120.20">
    <property type="match status" value="1"/>
</dbReference>
<dbReference type="GO" id="GO:0006696">
    <property type="term" value="P:ergosterol biosynthetic process"/>
    <property type="evidence" value="ECO:0007669"/>
    <property type="project" value="TreeGrafter"/>
</dbReference>
<evidence type="ECO:0000313" key="4">
    <source>
        <dbReference type="Proteomes" id="UP001165063"/>
    </source>
</evidence>
<sequence>MFYSDEIGLQTTDHTKWRLRTTKLGAQRWEYQDNSQSSDQQNLTTKYLLNREIIPNETLPPPKTVFDATKYGATFFSRIQDKNSGTWPVQYKGPMFMTIGYVASCYYTKTVIPEPIKIELIRYLVNTAHPVDGGWGLHEVDKTTCFGTTINYVVLRLLGVPSDNPVCVKARKTLLKLGGAIGNPHWGKVWLSLLNLYKWEGVNPAPSELFTLPYSVPIHPMRWWVHTRAIYIALGL</sequence>
<dbReference type="PANTHER" id="PTHR11764">
    <property type="entry name" value="TERPENE CYCLASE/MUTASE FAMILY MEMBER"/>
    <property type="match status" value="1"/>
</dbReference>
<dbReference type="AlphaFoldDB" id="A0A9W6YZ08"/>
<gene>
    <name evidence="3" type="ORF">Amon01_000347900</name>
</gene>
<keyword evidence="4" id="KW-1185">Reference proteome</keyword>
<dbReference type="InterPro" id="IPR032697">
    <property type="entry name" value="SQ_cyclase_N"/>
</dbReference>
<dbReference type="EMBL" id="BSXU01001467">
    <property type="protein sequence ID" value="GMG27746.1"/>
    <property type="molecule type" value="Genomic_DNA"/>
</dbReference>
<evidence type="ECO:0000259" key="2">
    <source>
        <dbReference type="Pfam" id="PF13249"/>
    </source>
</evidence>
<dbReference type="InterPro" id="IPR008930">
    <property type="entry name" value="Terpenoid_cyclase/PrenylTrfase"/>
</dbReference>
<accession>A0A9W6YZ08</accession>
<organism evidence="3 4">
    <name type="scientific">Ambrosiozyma monospora</name>
    <name type="common">Yeast</name>
    <name type="synonym">Endomycopsis monosporus</name>
    <dbReference type="NCBI Taxonomy" id="43982"/>
    <lineage>
        <taxon>Eukaryota</taxon>
        <taxon>Fungi</taxon>
        <taxon>Dikarya</taxon>
        <taxon>Ascomycota</taxon>
        <taxon>Saccharomycotina</taxon>
        <taxon>Pichiomycetes</taxon>
        <taxon>Pichiales</taxon>
        <taxon>Pichiaceae</taxon>
        <taxon>Ambrosiozyma</taxon>
    </lineage>
</organism>
<protein>
    <submittedName>
        <fullName evidence="3">Unnamed protein product</fullName>
    </submittedName>
</protein>
<dbReference type="Gene3D" id="1.50.10.20">
    <property type="match status" value="1"/>
</dbReference>
<name>A0A9W6YZ08_AMBMO</name>
<dbReference type="GO" id="GO:0016104">
    <property type="term" value="P:triterpenoid biosynthetic process"/>
    <property type="evidence" value="ECO:0007669"/>
    <property type="project" value="InterPro"/>
</dbReference>
<dbReference type="Proteomes" id="UP001165063">
    <property type="component" value="Unassembled WGS sequence"/>
</dbReference>
<evidence type="ECO:0000313" key="3">
    <source>
        <dbReference type="EMBL" id="GMG27746.1"/>
    </source>
</evidence>
<dbReference type="Pfam" id="PF13249">
    <property type="entry name" value="SQHop_cyclase_N"/>
    <property type="match status" value="1"/>
</dbReference>
<proteinExistence type="inferred from homology"/>
<dbReference type="SUPFAM" id="SSF48239">
    <property type="entry name" value="Terpenoid cyclases/Protein prenyltransferases"/>
    <property type="match status" value="1"/>
</dbReference>
<feature type="domain" description="Squalene cyclase N-terminal" evidence="2">
    <location>
        <begin position="81"/>
        <end position="234"/>
    </location>
</feature>